<feature type="domain" description="Peptidase S33 tripeptidyl aminopeptidase-like C-terminal" evidence="4">
    <location>
        <begin position="346"/>
        <end position="425"/>
    </location>
</feature>
<name>A0A9X2K2D4_9ACTN</name>
<feature type="signal peptide" evidence="2">
    <location>
        <begin position="1"/>
        <end position="18"/>
    </location>
</feature>
<dbReference type="SUPFAM" id="SSF53474">
    <property type="entry name" value="alpha/beta-Hydrolases"/>
    <property type="match status" value="1"/>
</dbReference>
<dbReference type="EMBL" id="JAMZEB010000002">
    <property type="protein sequence ID" value="MCP2354431.1"/>
    <property type="molecule type" value="Genomic_DNA"/>
</dbReference>
<accession>A0A9X2K2D4</accession>
<dbReference type="PANTHER" id="PTHR43722:SF1">
    <property type="entry name" value="PROLINE IMINOPEPTIDASE"/>
    <property type="match status" value="1"/>
</dbReference>
<reference evidence="5" key="1">
    <citation type="submission" date="2022-06" db="EMBL/GenBank/DDBJ databases">
        <title>Sequencing the genomes of 1000 actinobacteria strains.</title>
        <authorList>
            <person name="Klenk H.-P."/>
        </authorList>
    </citation>
    <scope>NUCLEOTIDE SEQUENCE</scope>
    <source>
        <strain evidence="5">DSM 46694</strain>
    </source>
</reference>
<gene>
    <name evidence="5" type="ORF">HD597_001451</name>
</gene>
<protein>
    <submittedName>
        <fullName evidence="5">Pimeloyl-ACP methyl ester carboxylesterase</fullName>
    </submittedName>
</protein>
<dbReference type="GO" id="GO:0004177">
    <property type="term" value="F:aminopeptidase activity"/>
    <property type="evidence" value="ECO:0007669"/>
    <property type="project" value="UniProtKB-EC"/>
</dbReference>
<keyword evidence="1" id="KW-1133">Transmembrane helix</keyword>
<feature type="chain" id="PRO_5040861522" evidence="2">
    <location>
        <begin position="19"/>
        <end position="566"/>
    </location>
</feature>
<dbReference type="InterPro" id="IPR013595">
    <property type="entry name" value="Pept_S33_TAP-like_C"/>
</dbReference>
<evidence type="ECO:0000313" key="5">
    <source>
        <dbReference type="EMBL" id="MCP2354431.1"/>
    </source>
</evidence>
<keyword evidence="1" id="KW-0472">Membrane</keyword>
<dbReference type="GO" id="GO:0005737">
    <property type="term" value="C:cytoplasm"/>
    <property type="evidence" value="ECO:0007669"/>
    <property type="project" value="InterPro"/>
</dbReference>
<proteinExistence type="predicted"/>
<feature type="transmembrane region" description="Helical" evidence="1">
    <location>
        <begin position="485"/>
        <end position="506"/>
    </location>
</feature>
<dbReference type="Proteomes" id="UP001139648">
    <property type="component" value="Unassembled WGS sequence"/>
</dbReference>
<feature type="transmembrane region" description="Helical" evidence="1">
    <location>
        <begin position="548"/>
        <end position="565"/>
    </location>
</feature>
<organism evidence="5 6">
    <name type="scientific">Nonomuraea thailandensis</name>
    <dbReference type="NCBI Taxonomy" id="1188745"/>
    <lineage>
        <taxon>Bacteria</taxon>
        <taxon>Bacillati</taxon>
        <taxon>Actinomycetota</taxon>
        <taxon>Actinomycetes</taxon>
        <taxon>Streptosporangiales</taxon>
        <taxon>Streptosporangiaceae</taxon>
        <taxon>Nonomuraea</taxon>
    </lineage>
</organism>
<feature type="transmembrane region" description="Helical" evidence="1">
    <location>
        <begin position="457"/>
        <end position="478"/>
    </location>
</feature>
<dbReference type="Pfam" id="PF00561">
    <property type="entry name" value="Abhydrolase_1"/>
    <property type="match status" value="1"/>
</dbReference>
<evidence type="ECO:0000256" key="1">
    <source>
        <dbReference type="SAM" id="Phobius"/>
    </source>
</evidence>
<dbReference type="AlphaFoldDB" id="A0A9X2K2D4"/>
<dbReference type="RefSeq" id="WP_253740911.1">
    <property type="nucleotide sequence ID" value="NZ_BAABKA010000048.1"/>
</dbReference>
<feature type="domain" description="AB hydrolase-1" evidence="3">
    <location>
        <begin position="71"/>
        <end position="207"/>
    </location>
</feature>
<keyword evidence="6" id="KW-1185">Reference proteome</keyword>
<dbReference type="Gene3D" id="3.40.50.1820">
    <property type="entry name" value="alpha/beta hydrolase"/>
    <property type="match status" value="1"/>
</dbReference>
<comment type="caution">
    <text evidence="5">The sequence shown here is derived from an EMBL/GenBank/DDBJ whole genome shotgun (WGS) entry which is preliminary data.</text>
</comment>
<evidence type="ECO:0000313" key="6">
    <source>
        <dbReference type="Proteomes" id="UP001139648"/>
    </source>
</evidence>
<keyword evidence="2" id="KW-0732">Signal</keyword>
<dbReference type="InterPro" id="IPR000073">
    <property type="entry name" value="AB_hydrolase_1"/>
</dbReference>
<evidence type="ECO:0000259" key="4">
    <source>
        <dbReference type="Pfam" id="PF08386"/>
    </source>
</evidence>
<dbReference type="GO" id="GO:0006508">
    <property type="term" value="P:proteolysis"/>
    <property type="evidence" value="ECO:0007669"/>
    <property type="project" value="InterPro"/>
</dbReference>
<keyword evidence="1" id="KW-0812">Transmembrane</keyword>
<dbReference type="InterPro" id="IPR005944">
    <property type="entry name" value="Pro_iminopeptidase"/>
</dbReference>
<sequence>MIIRVVLALALSAPPVMTSAGAPSVPCPVPMPARTSCGFLEVPERRDAPERKIKVGYAVHLSTAADRKPDPVVYMSGGPGSASMQLTGFLSQMFPDRDVVAVEQRGSRYSQPALACPETAQALLGRLRQPRADVGAAANRCRERLAEQGVDLRGYNTKEIAADVVALRRQLGYASWNLFGVSYSTRVMMDVAAADPEGVRSVVLDSYLPAGVAWYDDADRNLGDTMALLGVRERYETMLARLNRTPALVPVLDPLAGREFTARMSGDDVATILAEALHEAEVAAVVPELVGALAEGHDELLRPLADAVGEGLTSHEFGLYHAVQCQDEVPFNTYARGSRLFTVNADKAVCDAWRLPASAPTAPVVKAPVYVLAGQYDPTTPPRTAGPAAESLPDGRFQQFAGLSHAVFLASACARREIAGFVGDPARQSLTPCPAPEIRPGGLHVTGAPYQISRSPWLAAPLALYALACLVQLVTAALRGRALAAFGGLAGVAFTGVVAQSVLGLVNRNETALAVGLPDLVVPYGSIAAISAILTAAALFIDRRWPHIAATVISGGFLVWWFTWVL</sequence>
<dbReference type="InterPro" id="IPR029058">
    <property type="entry name" value="AB_hydrolase_fold"/>
</dbReference>
<dbReference type="Pfam" id="PF08386">
    <property type="entry name" value="Abhydrolase_4"/>
    <property type="match status" value="1"/>
</dbReference>
<feature type="transmembrane region" description="Helical" evidence="1">
    <location>
        <begin position="521"/>
        <end position="541"/>
    </location>
</feature>
<evidence type="ECO:0000259" key="3">
    <source>
        <dbReference type="Pfam" id="PF00561"/>
    </source>
</evidence>
<dbReference type="PANTHER" id="PTHR43722">
    <property type="entry name" value="PROLINE IMINOPEPTIDASE"/>
    <property type="match status" value="1"/>
</dbReference>
<evidence type="ECO:0000256" key="2">
    <source>
        <dbReference type="SAM" id="SignalP"/>
    </source>
</evidence>